<dbReference type="Proteomes" id="UP001589753">
    <property type="component" value="Unassembled WGS sequence"/>
</dbReference>
<proteinExistence type="predicted"/>
<evidence type="ECO:0000313" key="2">
    <source>
        <dbReference type="Proteomes" id="UP001589753"/>
    </source>
</evidence>
<accession>A0ABV5L3E8</accession>
<name>A0ABV5L3E8_9ACTN</name>
<comment type="caution">
    <text evidence="1">The sequence shown here is derived from an EMBL/GenBank/DDBJ whole genome shotgun (WGS) entry which is preliminary data.</text>
</comment>
<dbReference type="EMBL" id="JBHMDI010000006">
    <property type="protein sequence ID" value="MFB9346690.1"/>
    <property type="molecule type" value="Genomic_DNA"/>
</dbReference>
<protein>
    <recommendedName>
        <fullName evidence="3">ABC transporter ATP-binding protein</fullName>
    </recommendedName>
</protein>
<sequence length="42" mass="4693">MTVPAIEADALGKRFGRRVAPALRDCSFRLPAGRRVPRRRTA</sequence>
<evidence type="ECO:0008006" key="3">
    <source>
        <dbReference type="Google" id="ProtNLM"/>
    </source>
</evidence>
<organism evidence="1 2">
    <name type="scientific">Streptomyces heliomycini</name>
    <dbReference type="NCBI Taxonomy" id="284032"/>
    <lineage>
        <taxon>Bacteria</taxon>
        <taxon>Bacillati</taxon>
        <taxon>Actinomycetota</taxon>
        <taxon>Actinomycetes</taxon>
        <taxon>Kitasatosporales</taxon>
        <taxon>Streptomycetaceae</taxon>
        <taxon>Streptomyces</taxon>
    </lineage>
</organism>
<gene>
    <name evidence="1" type="ORF">ACFFUA_04285</name>
</gene>
<reference evidence="1 2" key="1">
    <citation type="submission" date="2024-09" db="EMBL/GenBank/DDBJ databases">
        <authorList>
            <person name="Sun Q."/>
            <person name="Mori K."/>
        </authorList>
    </citation>
    <scope>NUCLEOTIDE SEQUENCE [LARGE SCALE GENOMIC DNA]</scope>
    <source>
        <strain evidence="1 2">JCM 9767</strain>
    </source>
</reference>
<evidence type="ECO:0000313" key="1">
    <source>
        <dbReference type="EMBL" id="MFB9346690.1"/>
    </source>
</evidence>
<dbReference type="RefSeq" id="WP_267883149.1">
    <property type="nucleotide sequence ID" value="NZ_JBHMDI010000006.1"/>
</dbReference>
<keyword evidence="2" id="KW-1185">Reference proteome</keyword>